<organism evidence="6 7">
    <name type="scientific">Conoideocrella luteorostrata</name>
    <dbReference type="NCBI Taxonomy" id="1105319"/>
    <lineage>
        <taxon>Eukaryota</taxon>
        <taxon>Fungi</taxon>
        <taxon>Dikarya</taxon>
        <taxon>Ascomycota</taxon>
        <taxon>Pezizomycotina</taxon>
        <taxon>Sordariomycetes</taxon>
        <taxon>Hypocreomycetidae</taxon>
        <taxon>Hypocreales</taxon>
        <taxon>Clavicipitaceae</taxon>
        <taxon>Conoideocrella</taxon>
    </lineage>
</organism>
<evidence type="ECO:0000256" key="1">
    <source>
        <dbReference type="ARBA" id="ARBA00007870"/>
    </source>
</evidence>
<reference evidence="6" key="1">
    <citation type="submission" date="2023-06" db="EMBL/GenBank/DDBJ databases">
        <title>Conoideocrella luteorostrata (Hypocreales: Clavicipitaceae), a potential biocontrol fungus for elongate hemlock scale in United States Christmas tree production areas.</title>
        <authorList>
            <person name="Barrett H."/>
            <person name="Lovett B."/>
            <person name="Macias A.M."/>
            <person name="Stajich J.E."/>
            <person name="Kasson M.T."/>
        </authorList>
    </citation>
    <scope>NUCLEOTIDE SEQUENCE</scope>
    <source>
        <strain evidence="6">ARSEF 14590</strain>
    </source>
</reference>
<dbReference type="Gene3D" id="1.10.1040.10">
    <property type="entry name" value="N-(1-d-carboxylethyl)-l-norvaline Dehydrogenase, domain 2"/>
    <property type="match status" value="1"/>
</dbReference>
<dbReference type="InterPro" id="IPR050838">
    <property type="entry name" value="Ketopantoate_reductase"/>
</dbReference>
<dbReference type="Gene3D" id="3.40.50.720">
    <property type="entry name" value="NAD(P)-binding Rossmann-like Domain"/>
    <property type="match status" value="1"/>
</dbReference>
<feature type="domain" description="Ketopantoate reductase C-terminal" evidence="5">
    <location>
        <begin position="169"/>
        <end position="311"/>
    </location>
</feature>
<accession>A0AAJ0FX39</accession>
<dbReference type="GO" id="GO:0008677">
    <property type="term" value="F:2-dehydropantoate 2-reductase activity"/>
    <property type="evidence" value="ECO:0007669"/>
    <property type="project" value="TreeGrafter"/>
</dbReference>
<dbReference type="Pfam" id="PF02558">
    <property type="entry name" value="ApbA"/>
    <property type="match status" value="1"/>
</dbReference>
<dbReference type="AlphaFoldDB" id="A0AAJ0FX39"/>
<evidence type="ECO:0000259" key="5">
    <source>
        <dbReference type="Pfam" id="PF08546"/>
    </source>
</evidence>
<dbReference type="Proteomes" id="UP001251528">
    <property type="component" value="Unassembled WGS sequence"/>
</dbReference>
<dbReference type="InterPro" id="IPR013328">
    <property type="entry name" value="6PGD_dom2"/>
</dbReference>
<evidence type="ECO:0000256" key="2">
    <source>
        <dbReference type="ARBA" id="ARBA00022857"/>
    </source>
</evidence>
<gene>
    <name evidence="6" type="primary">PAN5</name>
    <name evidence="6" type="ORF">QQS21_007742</name>
</gene>
<keyword evidence="7" id="KW-1185">Reference proteome</keyword>
<dbReference type="PANTHER" id="PTHR43765">
    <property type="entry name" value="2-DEHYDROPANTOATE 2-REDUCTASE-RELATED"/>
    <property type="match status" value="1"/>
</dbReference>
<name>A0AAJ0FX39_9HYPO</name>
<dbReference type="GO" id="GO:0050661">
    <property type="term" value="F:NADP binding"/>
    <property type="evidence" value="ECO:0007669"/>
    <property type="project" value="TreeGrafter"/>
</dbReference>
<comment type="caution">
    <text evidence="6">The sequence shown here is derived from an EMBL/GenBank/DDBJ whole genome shotgun (WGS) entry which is preliminary data.</text>
</comment>
<dbReference type="EMBL" id="JASWJB010000165">
    <property type="protein sequence ID" value="KAK2594523.1"/>
    <property type="molecule type" value="Genomic_DNA"/>
</dbReference>
<keyword evidence="2" id="KW-0521">NADP</keyword>
<dbReference type="InterPro" id="IPR008927">
    <property type="entry name" value="6-PGluconate_DH-like_C_sf"/>
</dbReference>
<proteinExistence type="inferred from homology"/>
<dbReference type="PANTHER" id="PTHR43765:SF2">
    <property type="entry name" value="2-DEHYDROPANTOATE 2-REDUCTASE"/>
    <property type="match status" value="1"/>
</dbReference>
<keyword evidence="3" id="KW-0560">Oxidoreductase</keyword>
<evidence type="ECO:0000313" key="6">
    <source>
        <dbReference type="EMBL" id="KAK2594523.1"/>
    </source>
</evidence>
<evidence type="ECO:0000259" key="4">
    <source>
        <dbReference type="Pfam" id="PF02558"/>
    </source>
</evidence>
<dbReference type="InterPro" id="IPR013332">
    <property type="entry name" value="KPR_N"/>
</dbReference>
<dbReference type="GO" id="GO:0005739">
    <property type="term" value="C:mitochondrion"/>
    <property type="evidence" value="ECO:0007669"/>
    <property type="project" value="TreeGrafter"/>
</dbReference>
<dbReference type="InterPro" id="IPR013752">
    <property type="entry name" value="KPA_reductase"/>
</dbReference>
<comment type="similarity">
    <text evidence="1">Belongs to the ketopantoate reductase family.</text>
</comment>
<feature type="domain" description="Ketopantoate reductase N-terminal" evidence="4">
    <location>
        <begin position="33"/>
        <end position="131"/>
    </location>
</feature>
<dbReference type="Pfam" id="PF08546">
    <property type="entry name" value="ApbA_C"/>
    <property type="match status" value="1"/>
</dbReference>
<evidence type="ECO:0000256" key="3">
    <source>
        <dbReference type="ARBA" id="ARBA00023002"/>
    </source>
</evidence>
<protein>
    <submittedName>
        <fullName evidence="6">2-dehydropantoate 2-reductase (Ketopantoate reductase) (KPA reductase) (KPR)</fullName>
    </submittedName>
</protein>
<dbReference type="SUPFAM" id="SSF48179">
    <property type="entry name" value="6-phosphogluconate dehydrogenase C-terminal domain-like"/>
    <property type="match status" value="1"/>
</dbReference>
<evidence type="ECO:0000313" key="7">
    <source>
        <dbReference type="Proteomes" id="UP001251528"/>
    </source>
</evidence>
<sequence>MAGEGLELSSGGEITKSRDFDIEWWTETRPRYGPLREVADGGKLRNLFISTKASVAITEADRLRRYLDKSSSVVFAQNGMSKLWPPHGSLYVASRYQAANAPNFLACVVNHGVLSTGPFRSIHAAPADAFIAPVLLNPQPPPSVEFFTKQITTTPRLNTKSVTSGELWLLQLEKLVMNAVINPLSALLRCKNGELFTSEDPDDPLVQVLVKLLGETSAVLQALINHDSSTDILTSYVKQIQPSESDLTNASLSKLKSEVTNKFSHANLKRKLYTFGIKVGENRSSMLQDVEAGKKTEIRDFNGWIVDMAAFLADDLDVSTHLGLIELVEKNVVLNKGELAERLL</sequence>